<evidence type="ECO:0000256" key="1">
    <source>
        <dbReference type="ARBA" id="ARBA00004514"/>
    </source>
</evidence>
<evidence type="ECO:0000256" key="3">
    <source>
        <dbReference type="ARBA" id="ARBA00022490"/>
    </source>
</evidence>
<accession>A0A1G6U343</accession>
<evidence type="ECO:0000256" key="2">
    <source>
        <dbReference type="ARBA" id="ARBA00008787"/>
    </source>
</evidence>
<dbReference type="Gene3D" id="1.20.120.340">
    <property type="entry name" value="Flagellar protein FliS"/>
    <property type="match status" value="1"/>
</dbReference>
<organism evidence="6 7">
    <name type="scientific">Nocardioides lianchengensis</name>
    <dbReference type="NCBI Taxonomy" id="1045774"/>
    <lineage>
        <taxon>Bacteria</taxon>
        <taxon>Bacillati</taxon>
        <taxon>Actinomycetota</taxon>
        <taxon>Actinomycetes</taxon>
        <taxon>Propionibacteriales</taxon>
        <taxon>Nocardioidaceae</taxon>
        <taxon>Nocardioides</taxon>
    </lineage>
</organism>
<dbReference type="SUPFAM" id="SSF101116">
    <property type="entry name" value="Flagellar export chaperone FliS"/>
    <property type="match status" value="1"/>
</dbReference>
<keyword evidence="6" id="KW-0969">Cilium</keyword>
<comment type="subcellular location">
    <subcellularLocation>
        <location evidence="1">Cytoplasm</location>
        <location evidence="1">Cytosol</location>
    </subcellularLocation>
</comment>
<sequence length="129" mass="14102">MMSNPRAAYMGASVSTASPARLLTMLCERLVLDVTRGRNAQADGDHAEAHRQLVHAQEIVLELRMSLQVDAWDGGPQLASIYDFLHSELIRANISKDLARTEGCLRLVTDLCDTWREAALQAASVPSVA</sequence>
<keyword evidence="5" id="KW-0143">Chaperone</keyword>
<evidence type="ECO:0000256" key="4">
    <source>
        <dbReference type="ARBA" id="ARBA00022795"/>
    </source>
</evidence>
<evidence type="ECO:0000256" key="5">
    <source>
        <dbReference type="ARBA" id="ARBA00023186"/>
    </source>
</evidence>
<protein>
    <submittedName>
        <fullName evidence="6">Flagellar protein FliS</fullName>
    </submittedName>
</protein>
<keyword evidence="4" id="KW-1005">Bacterial flagellum biogenesis</keyword>
<evidence type="ECO:0000313" key="6">
    <source>
        <dbReference type="EMBL" id="SDD35711.1"/>
    </source>
</evidence>
<dbReference type="Proteomes" id="UP000199034">
    <property type="component" value="Unassembled WGS sequence"/>
</dbReference>
<dbReference type="GO" id="GO:0044780">
    <property type="term" value="P:bacterial-type flagellum assembly"/>
    <property type="evidence" value="ECO:0007669"/>
    <property type="project" value="InterPro"/>
</dbReference>
<dbReference type="GO" id="GO:0005829">
    <property type="term" value="C:cytosol"/>
    <property type="evidence" value="ECO:0007669"/>
    <property type="project" value="UniProtKB-SubCell"/>
</dbReference>
<reference evidence="7" key="1">
    <citation type="submission" date="2016-10" db="EMBL/GenBank/DDBJ databases">
        <authorList>
            <person name="Varghese N."/>
            <person name="Submissions S."/>
        </authorList>
    </citation>
    <scope>NUCLEOTIDE SEQUENCE [LARGE SCALE GENOMIC DNA]</scope>
    <source>
        <strain evidence="7">CGMCC 4.6858</strain>
    </source>
</reference>
<evidence type="ECO:0000313" key="7">
    <source>
        <dbReference type="Proteomes" id="UP000199034"/>
    </source>
</evidence>
<name>A0A1G6U343_9ACTN</name>
<dbReference type="STRING" id="1045774.SAMN05421872_107289"/>
<keyword evidence="6" id="KW-0966">Cell projection</keyword>
<dbReference type="PANTHER" id="PTHR34773:SF1">
    <property type="entry name" value="FLAGELLAR SECRETION CHAPERONE FLIS"/>
    <property type="match status" value="1"/>
</dbReference>
<dbReference type="InterPro" id="IPR036584">
    <property type="entry name" value="FliS_sf"/>
</dbReference>
<proteinExistence type="inferred from homology"/>
<dbReference type="EMBL" id="FMZM01000007">
    <property type="protein sequence ID" value="SDD35711.1"/>
    <property type="molecule type" value="Genomic_DNA"/>
</dbReference>
<dbReference type="Pfam" id="PF02561">
    <property type="entry name" value="FliS"/>
    <property type="match status" value="1"/>
</dbReference>
<dbReference type="CDD" id="cd16098">
    <property type="entry name" value="FliS"/>
    <property type="match status" value="1"/>
</dbReference>
<dbReference type="GO" id="GO:0071973">
    <property type="term" value="P:bacterial-type flagellum-dependent cell motility"/>
    <property type="evidence" value="ECO:0007669"/>
    <property type="project" value="TreeGrafter"/>
</dbReference>
<keyword evidence="6" id="KW-0282">Flagellum</keyword>
<keyword evidence="7" id="KW-1185">Reference proteome</keyword>
<keyword evidence="3" id="KW-0963">Cytoplasm</keyword>
<dbReference type="AlphaFoldDB" id="A0A1G6U343"/>
<dbReference type="PANTHER" id="PTHR34773">
    <property type="entry name" value="FLAGELLAR SECRETION CHAPERONE FLIS"/>
    <property type="match status" value="1"/>
</dbReference>
<comment type="similarity">
    <text evidence="2">Belongs to the FliS family.</text>
</comment>
<dbReference type="InterPro" id="IPR003713">
    <property type="entry name" value="FliS"/>
</dbReference>
<dbReference type="NCBIfam" id="TIGR00208">
    <property type="entry name" value="fliS"/>
    <property type="match status" value="1"/>
</dbReference>
<gene>
    <name evidence="6" type="ORF">SAMN05421872_107289</name>
</gene>